<sequence length="184" mass="20703">MSNRVIGGVECVGRDTLWIFALVGALPHSTETDRPGSHCGGGGGRDDEDEECQLDRLHADNLVKRKPKLVGRPEGKRPFGRPRRRWEDNIKMDLREVGYDGRDWVNLAQDRDQWRAYNSDVACHNFRVFLSDHKLTSQSVINTGGWQSKRNACGVDCRIDPPPSTSYLHRVQGRGMIGFTSRAG</sequence>
<comment type="caution">
    <text evidence="2">The sequence shown here is derived from an EMBL/GenBank/DDBJ whole genome shotgun (WGS) entry which is preliminary data.</text>
</comment>
<gene>
    <name evidence="2" type="ORF">ANN_18614</name>
</gene>
<dbReference type="Proteomes" id="UP001148838">
    <property type="component" value="Unassembled WGS sequence"/>
</dbReference>
<proteinExistence type="predicted"/>
<reference evidence="2 3" key="1">
    <citation type="journal article" date="2022" name="Allergy">
        <title>Genome assembly and annotation of Periplaneta americana reveal a comprehensive cockroach allergen profile.</title>
        <authorList>
            <person name="Wang L."/>
            <person name="Xiong Q."/>
            <person name="Saelim N."/>
            <person name="Wang L."/>
            <person name="Nong W."/>
            <person name="Wan A.T."/>
            <person name="Shi M."/>
            <person name="Liu X."/>
            <person name="Cao Q."/>
            <person name="Hui J.H.L."/>
            <person name="Sookrung N."/>
            <person name="Leung T.F."/>
            <person name="Tungtrongchitr A."/>
            <person name="Tsui S.K.W."/>
        </authorList>
    </citation>
    <scope>NUCLEOTIDE SEQUENCE [LARGE SCALE GENOMIC DNA]</scope>
    <source>
        <strain evidence="2">PWHHKU_190912</strain>
    </source>
</reference>
<name>A0ABQ8SRC0_PERAM</name>
<evidence type="ECO:0000313" key="3">
    <source>
        <dbReference type="Proteomes" id="UP001148838"/>
    </source>
</evidence>
<feature type="region of interest" description="Disordered" evidence="1">
    <location>
        <begin position="30"/>
        <end position="49"/>
    </location>
</feature>
<evidence type="ECO:0000313" key="2">
    <source>
        <dbReference type="EMBL" id="KAJ4435990.1"/>
    </source>
</evidence>
<evidence type="ECO:0000256" key="1">
    <source>
        <dbReference type="SAM" id="MobiDB-lite"/>
    </source>
</evidence>
<accession>A0ABQ8SRC0</accession>
<keyword evidence="3" id="KW-1185">Reference proteome</keyword>
<protein>
    <submittedName>
        <fullName evidence="2">Uncharacterized protein</fullName>
    </submittedName>
</protein>
<dbReference type="EMBL" id="JAJSOF020000023">
    <property type="protein sequence ID" value="KAJ4435990.1"/>
    <property type="molecule type" value="Genomic_DNA"/>
</dbReference>
<organism evidence="2 3">
    <name type="scientific">Periplaneta americana</name>
    <name type="common">American cockroach</name>
    <name type="synonym">Blatta americana</name>
    <dbReference type="NCBI Taxonomy" id="6978"/>
    <lineage>
        <taxon>Eukaryota</taxon>
        <taxon>Metazoa</taxon>
        <taxon>Ecdysozoa</taxon>
        <taxon>Arthropoda</taxon>
        <taxon>Hexapoda</taxon>
        <taxon>Insecta</taxon>
        <taxon>Pterygota</taxon>
        <taxon>Neoptera</taxon>
        <taxon>Polyneoptera</taxon>
        <taxon>Dictyoptera</taxon>
        <taxon>Blattodea</taxon>
        <taxon>Blattoidea</taxon>
        <taxon>Blattidae</taxon>
        <taxon>Blattinae</taxon>
        <taxon>Periplaneta</taxon>
    </lineage>
</organism>